<dbReference type="RefSeq" id="WP_201167170.1">
    <property type="nucleotide sequence ID" value="NZ_JAEPWM010000002.1"/>
</dbReference>
<evidence type="ECO:0000256" key="2">
    <source>
        <dbReference type="ARBA" id="ARBA00023002"/>
    </source>
</evidence>
<dbReference type="InterPro" id="IPR006139">
    <property type="entry name" value="D-isomer_2_OHA_DH_cat_dom"/>
</dbReference>
<evidence type="ECO:0000313" key="7">
    <source>
        <dbReference type="EMBL" id="MBK6005654.1"/>
    </source>
</evidence>
<feature type="domain" description="D-isomer specific 2-hydroxyacid dehydrogenase NAD-binding" evidence="6">
    <location>
        <begin position="116"/>
        <end position="286"/>
    </location>
</feature>
<dbReference type="InterPro" id="IPR050857">
    <property type="entry name" value="D-2-hydroxyacid_DH"/>
</dbReference>
<evidence type="ECO:0000259" key="6">
    <source>
        <dbReference type="Pfam" id="PF02826"/>
    </source>
</evidence>
<protein>
    <submittedName>
        <fullName evidence="7">Hydroxyacid dehydrogenase</fullName>
    </submittedName>
</protein>
<name>A0A934TQI4_9BURK</name>
<dbReference type="GO" id="GO:0051287">
    <property type="term" value="F:NAD binding"/>
    <property type="evidence" value="ECO:0007669"/>
    <property type="project" value="InterPro"/>
</dbReference>
<dbReference type="Proteomes" id="UP000630528">
    <property type="component" value="Unassembled WGS sequence"/>
</dbReference>
<evidence type="ECO:0000256" key="4">
    <source>
        <dbReference type="RuleBase" id="RU003719"/>
    </source>
</evidence>
<dbReference type="Gene3D" id="3.40.50.720">
    <property type="entry name" value="NAD(P)-binding Rossmann-like Domain"/>
    <property type="match status" value="2"/>
</dbReference>
<keyword evidence="8" id="KW-1185">Reference proteome</keyword>
<dbReference type="SUPFAM" id="SSF52283">
    <property type="entry name" value="Formate/glycerate dehydrogenase catalytic domain-like"/>
    <property type="match status" value="1"/>
</dbReference>
<evidence type="ECO:0000256" key="3">
    <source>
        <dbReference type="ARBA" id="ARBA00023027"/>
    </source>
</evidence>
<evidence type="ECO:0000313" key="8">
    <source>
        <dbReference type="Proteomes" id="UP000630528"/>
    </source>
</evidence>
<comment type="similarity">
    <text evidence="1 4">Belongs to the D-isomer specific 2-hydroxyacid dehydrogenase family.</text>
</comment>
<dbReference type="InterPro" id="IPR036291">
    <property type="entry name" value="NAD(P)-bd_dom_sf"/>
</dbReference>
<dbReference type="SUPFAM" id="SSF51735">
    <property type="entry name" value="NAD(P)-binding Rossmann-fold domains"/>
    <property type="match status" value="1"/>
</dbReference>
<dbReference type="GO" id="GO:0016616">
    <property type="term" value="F:oxidoreductase activity, acting on the CH-OH group of donors, NAD or NADP as acceptor"/>
    <property type="evidence" value="ECO:0007669"/>
    <property type="project" value="InterPro"/>
</dbReference>
<proteinExistence type="inferred from homology"/>
<organism evidence="7 8">
    <name type="scientific">Ramlibacter ginsenosidimutans</name>
    <dbReference type="NCBI Taxonomy" id="502333"/>
    <lineage>
        <taxon>Bacteria</taxon>
        <taxon>Pseudomonadati</taxon>
        <taxon>Pseudomonadota</taxon>
        <taxon>Betaproteobacteria</taxon>
        <taxon>Burkholderiales</taxon>
        <taxon>Comamonadaceae</taxon>
        <taxon>Ramlibacter</taxon>
    </lineage>
</organism>
<accession>A0A934TQI4</accession>
<keyword evidence="3" id="KW-0520">NAD</keyword>
<dbReference type="PROSITE" id="PS00671">
    <property type="entry name" value="D_2_HYDROXYACID_DH_3"/>
    <property type="match status" value="1"/>
</dbReference>
<feature type="domain" description="D-isomer specific 2-hydroxyacid dehydrogenase catalytic" evidence="5">
    <location>
        <begin position="22"/>
        <end position="318"/>
    </location>
</feature>
<evidence type="ECO:0000259" key="5">
    <source>
        <dbReference type="Pfam" id="PF00389"/>
    </source>
</evidence>
<dbReference type="Pfam" id="PF02826">
    <property type="entry name" value="2-Hacid_dh_C"/>
    <property type="match status" value="1"/>
</dbReference>
<dbReference type="InterPro" id="IPR006140">
    <property type="entry name" value="D-isomer_DH_NAD-bd"/>
</dbReference>
<dbReference type="AlphaFoldDB" id="A0A934TQI4"/>
<dbReference type="PANTHER" id="PTHR42789:SF1">
    <property type="entry name" value="D-ISOMER SPECIFIC 2-HYDROXYACID DEHYDROGENASE FAMILY PROTEIN (AFU_ORTHOLOGUE AFUA_6G10090)"/>
    <property type="match status" value="1"/>
</dbReference>
<dbReference type="InterPro" id="IPR029753">
    <property type="entry name" value="D-isomer_DH_CS"/>
</dbReference>
<gene>
    <name evidence="7" type="ORF">JJB11_06070</name>
</gene>
<reference evidence="7" key="1">
    <citation type="journal article" date="2012" name="J. Microbiol. Biotechnol.">
        <title>Ramlibacter ginsenosidimutans sp. nov., with ginsenoside-converting activity.</title>
        <authorList>
            <person name="Wang L."/>
            <person name="An D.S."/>
            <person name="Kim S.G."/>
            <person name="Jin F.X."/>
            <person name="Kim S.C."/>
            <person name="Lee S.T."/>
            <person name="Im W.T."/>
        </authorList>
    </citation>
    <scope>NUCLEOTIDE SEQUENCE</scope>
    <source>
        <strain evidence="7">KACC 17527</strain>
    </source>
</reference>
<sequence>MTVVYVSHPSNRLDQYFGPRALQQLRSIAEVRLNPQPRELDTAELIAAAQGCDALIAYRQTPGPRALFAGLPQLAAFIRCAVDIRTVDVAAASEHGVLVTQASAGFVAAVSEWIVGVMVDLARGITRYAAEYHANGSAVPVMGRQLRGATLGVIGHGQIGSDLASLGIALGMQVLVNTPETVPARDGLQQAALAALLEQSDFVVCLAPANARTANLMNAETFGAMKKGSFFINAARGELVDEAALLAALDSGHLAGCALDVGRAPDQMPSPALARHPLVIATPHIGGLTVPAIEHQALETVTQLEQLQRGTMPRGVVNPEHALRLQRWRAQAGKLA</sequence>
<evidence type="ECO:0000256" key="1">
    <source>
        <dbReference type="ARBA" id="ARBA00005854"/>
    </source>
</evidence>
<dbReference type="Pfam" id="PF00389">
    <property type="entry name" value="2-Hacid_dh"/>
    <property type="match status" value="1"/>
</dbReference>
<reference evidence="7" key="2">
    <citation type="submission" date="2021-01" db="EMBL/GenBank/DDBJ databases">
        <authorList>
            <person name="Kang M."/>
        </authorList>
    </citation>
    <scope>NUCLEOTIDE SEQUENCE</scope>
    <source>
        <strain evidence="7">KACC 17527</strain>
    </source>
</reference>
<dbReference type="EMBL" id="JAEPWM010000002">
    <property type="protein sequence ID" value="MBK6005654.1"/>
    <property type="molecule type" value="Genomic_DNA"/>
</dbReference>
<keyword evidence="2 4" id="KW-0560">Oxidoreductase</keyword>
<dbReference type="PANTHER" id="PTHR42789">
    <property type="entry name" value="D-ISOMER SPECIFIC 2-HYDROXYACID DEHYDROGENASE FAMILY PROTEIN (AFU_ORTHOLOGUE AFUA_6G10090)"/>
    <property type="match status" value="1"/>
</dbReference>
<comment type="caution">
    <text evidence="7">The sequence shown here is derived from an EMBL/GenBank/DDBJ whole genome shotgun (WGS) entry which is preliminary data.</text>
</comment>